<keyword evidence="1" id="KW-0175">Coiled coil</keyword>
<evidence type="ECO:0000313" key="3">
    <source>
        <dbReference type="Proteomes" id="UP001162001"/>
    </source>
</evidence>
<proteinExistence type="predicted"/>
<evidence type="ECO:0000313" key="2">
    <source>
        <dbReference type="EMBL" id="QKF94592.1"/>
    </source>
</evidence>
<feature type="coiled-coil region" evidence="1">
    <location>
        <begin position="8"/>
        <end position="43"/>
    </location>
</feature>
<sequence>MAHFIGQAKLFSEKRKQYLEKYNKIQEQKKESIFNKIESKKQEFYSHTKLSLDELNNIGKNIIDEFNLINNKQTDDYHGVPGELCFFDVNNYFDEFNKEIYKPYNDYHNDEKETYEKQKNFYTDNQAENCKKVYEICLNEILKHNIDIYGIQKDLNQYKNGNTSSLCGGTTVFTFYCKKNNFKFTIEFDDDCDCFPGILSVNQVEDMTNNKIINIKCDLFCQNMSRVDLENFLLLINNTNYEEYIEHRYGDLLKLPYLLRKYQFVINFPQTLINKKSATINTFDFTFVIEIMSKEGSCLVIPYHEHNSANYSLYICPTLSEINRISKKKSYHYERTKIDINVFNHDMKPNSFKIDYQSEEDIENLVRCINSYIDYRNGKYGYFENGKFRNENTFLRYINKHAKNNKHISIHKYSNNFTGPDFDIFVSIMPANENFSPLTINRLKDTEYPYDYYGIHFYYDKKVDPDNCILTIQGKWHDLTQTANEYYANPKEFNSNIVKSKSIASKYGCKGKYSECFSIIIELIEAFYNIENEK</sequence>
<gene>
    <name evidence="2" type="ORF">Fadolivirus_1_1134</name>
</gene>
<organism evidence="2 3">
    <name type="scientific">Fadolivirus FV1/VV64</name>
    <dbReference type="NCBI Taxonomy" id="3070911"/>
    <lineage>
        <taxon>Viruses</taxon>
        <taxon>Varidnaviria</taxon>
        <taxon>Bamfordvirae</taxon>
        <taxon>Nucleocytoviricota</taxon>
        <taxon>Megaviricetes</taxon>
        <taxon>Imitervirales</taxon>
        <taxon>Mimiviridae</taxon>
        <taxon>Klosneuvirinae</taxon>
        <taxon>Fadolivirus</taxon>
        <taxon>Fadolivirus algeromassiliense</taxon>
    </lineage>
</organism>
<keyword evidence="3" id="KW-1185">Reference proteome</keyword>
<dbReference type="Proteomes" id="UP001162001">
    <property type="component" value="Segment"/>
</dbReference>
<dbReference type="EMBL" id="MT418680">
    <property type="protein sequence ID" value="QKF94592.1"/>
    <property type="molecule type" value="Genomic_DNA"/>
</dbReference>
<accession>A0A7D3V5Z8</accession>
<protein>
    <submittedName>
        <fullName evidence="2">Uncharacterized protein</fullName>
    </submittedName>
</protein>
<name>A0A7D3V5Z8_9VIRU</name>
<evidence type="ECO:0000256" key="1">
    <source>
        <dbReference type="SAM" id="Coils"/>
    </source>
</evidence>
<reference evidence="2 3" key="1">
    <citation type="submission" date="2020-04" db="EMBL/GenBank/DDBJ databases">
        <title>Advantages and limits of metagenomic assembly and binning of a giant virus.</title>
        <authorList>
            <person name="Schulz F."/>
            <person name="Andreani J."/>
            <person name="Francis R."/>
            <person name="Boudjemaa H."/>
            <person name="Bou Khalil J.Y."/>
            <person name="Lee J."/>
            <person name="La Scola B."/>
            <person name="Woyke T."/>
        </authorList>
    </citation>
    <scope>NUCLEOTIDE SEQUENCE [LARGE SCALE GENOMIC DNA]</scope>
    <source>
        <strain evidence="2 3">FV1/VV64</strain>
    </source>
</reference>